<dbReference type="AlphaFoldDB" id="G9NT18"/>
<reference evidence="2 3" key="1">
    <citation type="journal article" date="2011" name="Genome Biol.">
        <title>Comparative genome sequence analysis underscores mycoparasitism as the ancestral life style of Trichoderma.</title>
        <authorList>
            <person name="Kubicek C.P."/>
            <person name="Herrera-Estrella A."/>
            <person name="Seidl-Seiboth V."/>
            <person name="Martinez D.A."/>
            <person name="Druzhinina I.S."/>
            <person name="Thon M."/>
            <person name="Zeilinger S."/>
            <person name="Casas-Flores S."/>
            <person name="Horwitz B.A."/>
            <person name="Mukherjee P.K."/>
            <person name="Mukherjee M."/>
            <person name="Kredics L."/>
            <person name="Alcaraz L.D."/>
            <person name="Aerts A."/>
            <person name="Antal Z."/>
            <person name="Atanasova L."/>
            <person name="Cervantes-Badillo M.G."/>
            <person name="Challacombe J."/>
            <person name="Chertkov O."/>
            <person name="McCluskey K."/>
            <person name="Coulpier F."/>
            <person name="Deshpande N."/>
            <person name="von Doehren H."/>
            <person name="Ebbole D.J."/>
            <person name="Esquivel-Naranjo E.U."/>
            <person name="Fekete E."/>
            <person name="Flipphi M."/>
            <person name="Glaser F."/>
            <person name="Gomez-Rodriguez E.Y."/>
            <person name="Gruber S."/>
            <person name="Han C."/>
            <person name="Henrissat B."/>
            <person name="Hermosa R."/>
            <person name="Hernandez-Onate M."/>
            <person name="Karaffa L."/>
            <person name="Kosti I."/>
            <person name="Le Crom S."/>
            <person name="Lindquist E."/>
            <person name="Lucas S."/>
            <person name="Luebeck M."/>
            <person name="Luebeck P.S."/>
            <person name="Margeot A."/>
            <person name="Metz B."/>
            <person name="Misra M."/>
            <person name="Nevalainen H."/>
            <person name="Omann M."/>
            <person name="Packer N."/>
            <person name="Perrone G."/>
            <person name="Uresti-Rivera E.E."/>
            <person name="Salamov A."/>
            <person name="Schmoll M."/>
            <person name="Seiboth B."/>
            <person name="Shapiro H."/>
            <person name="Sukno S."/>
            <person name="Tamayo-Ramos J.A."/>
            <person name="Tisch D."/>
            <person name="Wiest A."/>
            <person name="Wilkinson H.H."/>
            <person name="Zhang M."/>
            <person name="Coutinho P.M."/>
            <person name="Kenerley C.M."/>
            <person name="Monte E."/>
            <person name="Baker S.E."/>
            <person name="Grigoriev I.V."/>
        </authorList>
    </citation>
    <scope>NUCLEOTIDE SEQUENCE [LARGE SCALE GENOMIC DNA]</scope>
    <source>
        <strain evidence="3">ATCC 20476 / IMI 206040</strain>
    </source>
</reference>
<evidence type="ECO:0000313" key="2">
    <source>
        <dbReference type="EMBL" id="EHK45867.1"/>
    </source>
</evidence>
<evidence type="ECO:0000313" key="3">
    <source>
        <dbReference type="Proteomes" id="UP000005426"/>
    </source>
</evidence>
<feature type="non-terminal residue" evidence="2">
    <location>
        <position position="72"/>
    </location>
</feature>
<comment type="caution">
    <text evidence="2">The sequence shown here is derived from an EMBL/GenBank/DDBJ whole genome shotgun (WGS) entry which is preliminary data.</text>
</comment>
<dbReference type="EMBL" id="ABDG02000023">
    <property type="protein sequence ID" value="EHK45867.1"/>
    <property type="molecule type" value="Genomic_DNA"/>
</dbReference>
<proteinExistence type="predicted"/>
<keyword evidence="3" id="KW-1185">Reference proteome</keyword>
<feature type="region of interest" description="Disordered" evidence="1">
    <location>
        <begin position="1"/>
        <end position="24"/>
    </location>
</feature>
<dbReference type="HOGENOM" id="CLU_2729133_0_0_1"/>
<sequence>MGPRHPQCNQSFTTPRVAFGGTAGGAMSARWPIERTKTPHACRWLVIGEISEKRKKRKKEKKRIKSHRLVHF</sequence>
<protein>
    <submittedName>
        <fullName evidence="2">Uncharacterized protein</fullName>
    </submittedName>
</protein>
<name>G9NT18_HYPAI</name>
<organism evidence="2 3">
    <name type="scientific">Hypocrea atroviridis (strain ATCC 20476 / IMI 206040)</name>
    <name type="common">Trichoderma atroviride</name>
    <dbReference type="NCBI Taxonomy" id="452589"/>
    <lineage>
        <taxon>Eukaryota</taxon>
        <taxon>Fungi</taxon>
        <taxon>Dikarya</taxon>
        <taxon>Ascomycota</taxon>
        <taxon>Pezizomycotina</taxon>
        <taxon>Sordariomycetes</taxon>
        <taxon>Hypocreomycetidae</taxon>
        <taxon>Hypocreales</taxon>
        <taxon>Hypocreaceae</taxon>
        <taxon>Trichoderma</taxon>
    </lineage>
</organism>
<dbReference type="Proteomes" id="UP000005426">
    <property type="component" value="Unassembled WGS sequence"/>
</dbReference>
<accession>G9NT18</accession>
<evidence type="ECO:0000256" key="1">
    <source>
        <dbReference type="SAM" id="MobiDB-lite"/>
    </source>
</evidence>
<gene>
    <name evidence="2" type="ORF">TRIATDRAFT_299457</name>
</gene>